<gene>
    <name evidence="6" type="ORF">HXX76_005082</name>
</gene>
<dbReference type="SMART" id="SM00173">
    <property type="entry name" value="RAS"/>
    <property type="match status" value="1"/>
</dbReference>
<evidence type="ECO:0000313" key="6">
    <source>
        <dbReference type="EMBL" id="KAG2438531.1"/>
    </source>
</evidence>
<dbReference type="InterPro" id="IPR005225">
    <property type="entry name" value="Small_GTP-bd"/>
</dbReference>
<dbReference type="InterPro" id="IPR027417">
    <property type="entry name" value="P-loop_NTPase"/>
</dbReference>
<dbReference type="InterPro" id="IPR050227">
    <property type="entry name" value="Rab"/>
</dbReference>
<dbReference type="PROSITE" id="PS51419">
    <property type="entry name" value="RAB"/>
    <property type="match status" value="1"/>
</dbReference>
<dbReference type="OrthoDB" id="6585768at2759"/>
<dbReference type="GO" id="GO:0012505">
    <property type="term" value="C:endomembrane system"/>
    <property type="evidence" value="ECO:0007669"/>
    <property type="project" value="UniProtKB-SubCell"/>
</dbReference>
<dbReference type="FunFam" id="3.40.50.300:FF:002136">
    <property type="entry name" value="Small rab-related GTPase"/>
    <property type="match status" value="1"/>
</dbReference>
<dbReference type="PROSITE" id="PS51420">
    <property type="entry name" value="RHO"/>
    <property type="match status" value="1"/>
</dbReference>
<proteinExistence type="inferred from homology"/>
<dbReference type="PANTHER" id="PTHR47977">
    <property type="entry name" value="RAS-RELATED PROTEIN RAB"/>
    <property type="match status" value="1"/>
</dbReference>
<feature type="compositionally biased region" description="Low complexity" evidence="5">
    <location>
        <begin position="198"/>
        <end position="209"/>
    </location>
</feature>
<dbReference type="GO" id="GO:0005525">
    <property type="term" value="F:GTP binding"/>
    <property type="evidence" value="ECO:0007669"/>
    <property type="project" value="UniProtKB-KW"/>
</dbReference>
<dbReference type="PRINTS" id="PR00449">
    <property type="entry name" value="RASTRNSFRMNG"/>
</dbReference>
<evidence type="ECO:0000256" key="2">
    <source>
        <dbReference type="ARBA" id="ARBA00022741"/>
    </source>
</evidence>
<dbReference type="InterPro" id="IPR001806">
    <property type="entry name" value="Small_GTPase"/>
</dbReference>
<dbReference type="Pfam" id="PF00071">
    <property type="entry name" value="Ras"/>
    <property type="match status" value="1"/>
</dbReference>
<keyword evidence="2" id="KW-0547">Nucleotide-binding</keyword>
<evidence type="ECO:0000313" key="7">
    <source>
        <dbReference type="Proteomes" id="UP000650467"/>
    </source>
</evidence>
<evidence type="ECO:0008006" key="8">
    <source>
        <dbReference type="Google" id="ProtNLM"/>
    </source>
</evidence>
<name>A0A835THQ6_CHLIN</name>
<dbReference type="Proteomes" id="UP000650467">
    <property type="component" value="Unassembled WGS sequence"/>
</dbReference>
<dbReference type="PROSITE" id="PS51421">
    <property type="entry name" value="RAS"/>
    <property type="match status" value="1"/>
</dbReference>
<dbReference type="AlphaFoldDB" id="A0A835THQ6"/>
<comment type="subcellular location">
    <subcellularLocation>
        <location evidence="4">Endomembrane system</location>
        <topology evidence="4">Lipid-anchor</topology>
    </subcellularLocation>
</comment>
<evidence type="ECO:0000256" key="1">
    <source>
        <dbReference type="ARBA" id="ARBA00006270"/>
    </source>
</evidence>
<comment type="similarity">
    <text evidence="1">Belongs to the small GTPase superfamily. Rab family.</text>
</comment>
<feature type="region of interest" description="Disordered" evidence="5">
    <location>
        <begin position="186"/>
        <end position="257"/>
    </location>
</feature>
<evidence type="ECO:0000256" key="3">
    <source>
        <dbReference type="ARBA" id="ARBA00023134"/>
    </source>
</evidence>
<dbReference type="EMBL" id="JAEHOC010000009">
    <property type="protein sequence ID" value="KAG2438531.1"/>
    <property type="molecule type" value="Genomic_DNA"/>
</dbReference>
<keyword evidence="7" id="KW-1185">Reference proteome</keyword>
<dbReference type="SUPFAM" id="SSF52540">
    <property type="entry name" value="P-loop containing nucleoside triphosphate hydrolases"/>
    <property type="match status" value="1"/>
</dbReference>
<evidence type="ECO:0000256" key="4">
    <source>
        <dbReference type="ARBA" id="ARBA00037868"/>
    </source>
</evidence>
<dbReference type="SMART" id="SM00175">
    <property type="entry name" value="RAB"/>
    <property type="match status" value="1"/>
</dbReference>
<organism evidence="6 7">
    <name type="scientific">Chlamydomonas incerta</name>
    <dbReference type="NCBI Taxonomy" id="51695"/>
    <lineage>
        <taxon>Eukaryota</taxon>
        <taxon>Viridiplantae</taxon>
        <taxon>Chlorophyta</taxon>
        <taxon>core chlorophytes</taxon>
        <taxon>Chlorophyceae</taxon>
        <taxon>CS clade</taxon>
        <taxon>Chlamydomonadales</taxon>
        <taxon>Chlamydomonadaceae</taxon>
        <taxon>Chlamydomonas</taxon>
    </lineage>
</organism>
<accession>A0A835THQ6</accession>
<dbReference type="GO" id="GO:0003924">
    <property type="term" value="F:GTPase activity"/>
    <property type="evidence" value="ECO:0007669"/>
    <property type="project" value="InterPro"/>
</dbReference>
<dbReference type="SMART" id="SM00176">
    <property type="entry name" value="RAN"/>
    <property type="match status" value="1"/>
</dbReference>
<evidence type="ECO:0000256" key="5">
    <source>
        <dbReference type="SAM" id="MobiDB-lite"/>
    </source>
</evidence>
<sequence length="257" mass="28246">MEEDFDREIKVVVLGNGGVGKTSMIRRFCKGIFTDEYKKTIGVDFLEKAQFVDALQEEVRFMLWDTAGQEEFDAITRTYYRGAGAAVIAFSTTDLDSFKAVLSWREKINAECGDIAMCLVQNKVDLIDRAVVTPEEVEALARQLGLKLYRTCVKENINVTEVFGYLAELHHKKLQVGQLSQQPAAAPITGAQGGSHTAPAAPAVQHQQQRGGGDDEAAPEEATEKLHDPMTVNLKPSKVRTKGKKSLKDKLTACSIA</sequence>
<dbReference type="Gene3D" id="3.40.50.300">
    <property type="entry name" value="P-loop containing nucleotide triphosphate hydrolases"/>
    <property type="match status" value="1"/>
</dbReference>
<dbReference type="NCBIfam" id="TIGR00231">
    <property type="entry name" value="small_GTP"/>
    <property type="match status" value="1"/>
</dbReference>
<comment type="caution">
    <text evidence="6">The sequence shown here is derived from an EMBL/GenBank/DDBJ whole genome shotgun (WGS) entry which is preliminary data.</text>
</comment>
<dbReference type="SMART" id="SM00174">
    <property type="entry name" value="RHO"/>
    <property type="match status" value="1"/>
</dbReference>
<reference evidence="6" key="1">
    <citation type="journal article" date="2020" name="bioRxiv">
        <title>Comparative genomics of Chlamydomonas.</title>
        <authorList>
            <person name="Craig R.J."/>
            <person name="Hasan A.R."/>
            <person name="Ness R.W."/>
            <person name="Keightley P.D."/>
        </authorList>
    </citation>
    <scope>NUCLEOTIDE SEQUENCE</scope>
    <source>
        <strain evidence="6">SAG 7.73</strain>
    </source>
</reference>
<protein>
    <recommendedName>
        <fullName evidence="8">Small rab-related GTPase</fullName>
    </recommendedName>
</protein>
<keyword evidence="3" id="KW-0342">GTP-binding</keyword>